<proteinExistence type="predicted"/>
<evidence type="ECO:0000313" key="1">
    <source>
        <dbReference type="EMBL" id="KAK0388030.1"/>
    </source>
</evidence>
<name>A0AA39GIJ7_SARSR</name>
<dbReference type="EMBL" id="JAPDFR010000003">
    <property type="protein sequence ID" value="KAK0388030.1"/>
    <property type="molecule type" value="Genomic_DNA"/>
</dbReference>
<dbReference type="AlphaFoldDB" id="A0AA39GIJ7"/>
<gene>
    <name evidence="1" type="ORF">NLU13_4274</name>
</gene>
<sequence>MGLPQLTGAEREARRLELHELREQEAGHRTAIQAFTSLLEEAEQELLRSSAANEDLLDVRHRVATTRVCKAKHQVDQDHVQAKIDHVDLELRTGRKMPRSWPEPALKSRVESEAEFHKDARIVSANTSDRGIADDASDDSSCRIVDDTSDDSSCRIVDDLSDDASDRGTTIKSSAVSNLFVNSDTTLDVDITTSAEGSSLAFRTTPTTSSKDVSENSLSIKLNIKAKNKLESGCG</sequence>
<dbReference type="Proteomes" id="UP001175261">
    <property type="component" value="Unassembled WGS sequence"/>
</dbReference>
<reference evidence="1" key="1">
    <citation type="submission" date="2022-10" db="EMBL/GenBank/DDBJ databases">
        <title>Determination and structural analysis of whole genome sequence of Sarocladium strictum F4-1.</title>
        <authorList>
            <person name="Hu L."/>
            <person name="Jiang Y."/>
        </authorList>
    </citation>
    <scope>NUCLEOTIDE SEQUENCE</scope>
    <source>
        <strain evidence="1">F4-1</strain>
    </source>
</reference>
<comment type="caution">
    <text evidence="1">The sequence shown here is derived from an EMBL/GenBank/DDBJ whole genome shotgun (WGS) entry which is preliminary data.</text>
</comment>
<organism evidence="1 2">
    <name type="scientific">Sarocladium strictum</name>
    <name type="common">Black bundle disease fungus</name>
    <name type="synonym">Acremonium strictum</name>
    <dbReference type="NCBI Taxonomy" id="5046"/>
    <lineage>
        <taxon>Eukaryota</taxon>
        <taxon>Fungi</taxon>
        <taxon>Dikarya</taxon>
        <taxon>Ascomycota</taxon>
        <taxon>Pezizomycotina</taxon>
        <taxon>Sordariomycetes</taxon>
        <taxon>Hypocreomycetidae</taxon>
        <taxon>Hypocreales</taxon>
        <taxon>Sarocladiaceae</taxon>
        <taxon>Sarocladium</taxon>
    </lineage>
</organism>
<protein>
    <submittedName>
        <fullName evidence="1">Uncharacterized protein</fullName>
    </submittedName>
</protein>
<keyword evidence="2" id="KW-1185">Reference proteome</keyword>
<evidence type="ECO:0000313" key="2">
    <source>
        <dbReference type="Proteomes" id="UP001175261"/>
    </source>
</evidence>
<accession>A0AA39GIJ7</accession>